<comment type="subcellular location">
    <subcellularLocation>
        <location evidence="1">Membrane</location>
        <topology evidence="1">Single-pass membrane protein</topology>
    </subcellularLocation>
</comment>
<feature type="chain" id="PRO_5001557945" evidence="7">
    <location>
        <begin position="24"/>
        <end position="211"/>
    </location>
</feature>
<evidence type="ECO:0000256" key="1">
    <source>
        <dbReference type="ARBA" id="ARBA00004167"/>
    </source>
</evidence>
<evidence type="ECO:0000256" key="4">
    <source>
        <dbReference type="ARBA" id="ARBA00023136"/>
    </source>
</evidence>
<keyword evidence="3 6" id="KW-1133">Transmembrane helix</keyword>
<accession>A0A034WPN4</accession>
<feature type="region of interest" description="Disordered" evidence="5">
    <location>
        <begin position="126"/>
        <end position="157"/>
    </location>
</feature>
<dbReference type="OrthoDB" id="8057484at2759"/>
<dbReference type="AlphaFoldDB" id="A0A034WPN4"/>
<dbReference type="PANTHER" id="PTHR15549">
    <property type="entry name" value="PAIRED IMMUNOGLOBULIN-LIKE TYPE 2 RECEPTOR"/>
    <property type="match status" value="1"/>
</dbReference>
<evidence type="ECO:0000256" key="3">
    <source>
        <dbReference type="ARBA" id="ARBA00022989"/>
    </source>
</evidence>
<dbReference type="GO" id="GO:0071944">
    <property type="term" value="C:cell periphery"/>
    <property type="evidence" value="ECO:0007669"/>
    <property type="project" value="UniProtKB-ARBA"/>
</dbReference>
<keyword evidence="4 6" id="KW-0472">Membrane</keyword>
<feature type="non-terminal residue" evidence="8">
    <location>
        <position position="1"/>
    </location>
</feature>
<evidence type="ECO:0000256" key="2">
    <source>
        <dbReference type="ARBA" id="ARBA00022692"/>
    </source>
</evidence>
<protein>
    <submittedName>
        <fullName evidence="8">Uncharacterized protein</fullName>
    </submittedName>
</protein>
<evidence type="ECO:0000313" key="8">
    <source>
        <dbReference type="EMBL" id="JAC56282.1"/>
    </source>
</evidence>
<keyword evidence="7" id="KW-0732">Signal</keyword>
<proteinExistence type="predicted"/>
<evidence type="ECO:0000256" key="7">
    <source>
        <dbReference type="SAM" id="SignalP"/>
    </source>
</evidence>
<feature type="signal peptide" evidence="7">
    <location>
        <begin position="1"/>
        <end position="23"/>
    </location>
</feature>
<name>A0A034WPN4_BACDO</name>
<evidence type="ECO:0000256" key="5">
    <source>
        <dbReference type="SAM" id="MobiDB-lite"/>
    </source>
</evidence>
<dbReference type="InterPro" id="IPR051694">
    <property type="entry name" value="Immunoregulatory_rcpt-like"/>
</dbReference>
<dbReference type="GO" id="GO:0016020">
    <property type="term" value="C:membrane"/>
    <property type="evidence" value="ECO:0007669"/>
    <property type="project" value="UniProtKB-SubCell"/>
</dbReference>
<feature type="transmembrane region" description="Helical" evidence="6">
    <location>
        <begin position="185"/>
        <end position="208"/>
    </location>
</feature>
<dbReference type="PANTHER" id="PTHR15549:SF30">
    <property type="entry name" value="MID2 DOMAIN-CONTAINING PROTEIN"/>
    <property type="match status" value="1"/>
</dbReference>
<dbReference type="EMBL" id="GAKP01002670">
    <property type="protein sequence ID" value="JAC56282.1"/>
    <property type="molecule type" value="Transcribed_RNA"/>
</dbReference>
<sequence>KTMLRIKQISITFLFVIIGTTTAQTTEEPLFPKCLGDICFCSPGTHEAVYNGRKYCAPDNADNCPEHAVRLSAQVCECKKGYRFRDEDRNECVSERIGGEPVPPPEYDGDDEVIENEIPTTKVELPTTTTTQSTTTTTTTTTTESTTTKPLPTNITTTPATAITTKSTISHTTSLEESETRSNTLYIYIGVGVMAIAALLLIIIFYILRKQ</sequence>
<organism evidence="8">
    <name type="scientific">Bactrocera dorsalis</name>
    <name type="common">Oriental fruit fly</name>
    <name type="synonym">Dacus dorsalis</name>
    <dbReference type="NCBI Taxonomy" id="27457"/>
    <lineage>
        <taxon>Eukaryota</taxon>
        <taxon>Metazoa</taxon>
        <taxon>Ecdysozoa</taxon>
        <taxon>Arthropoda</taxon>
        <taxon>Hexapoda</taxon>
        <taxon>Insecta</taxon>
        <taxon>Pterygota</taxon>
        <taxon>Neoptera</taxon>
        <taxon>Endopterygota</taxon>
        <taxon>Diptera</taxon>
        <taxon>Brachycera</taxon>
        <taxon>Muscomorpha</taxon>
        <taxon>Tephritoidea</taxon>
        <taxon>Tephritidae</taxon>
        <taxon>Bactrocera</taxon>
        <taxon>Bactrocera</taxon>
    </lineage>
</organism>
<reference evidence="8" key="1">
    <citation type="journal article" date="2014" name="BMC Genomics">
        <title>Characterizing the developmental transcriptome of the oriental fruit fly, Bactrocera dorsalis (Diptera: Tephritidae) through comparative genomic analysis with Drosophila melanogaster utilizing modENCODE datasets.</title>
        <authorList>
            <person name="Geib S.M."/>
            <person name="Calla B."/>
            <person name="Hall B."/>
            <person name="Hou S."/>
            <person name="Manoukis N.C."/>
        </authorList>
    </citation>
    <scope>NUCLEOTIDE SEQUENCE</scope>
    <source>
        <strain evidence="8">Punador</strain>
    </source>
</reference>
<evidence type="ECO:0000256" key="6">
    <source>
        <dbReference type="SAM" id="Phobius"/>
    </source>
</evidence>
<keyword evidence="2 6" id="KW-0812">Transmembrane</keyword>